<evidence type="ECO:0000259" key="6">
    <source>
        <dbReference type="Pfam" id="PF00151"/>
    </source>
</evidence>
<keyword evidence="3" id="KW-0964">Secreted</keyword>
<reference evidence="7" key="1">
    <citation type="submission" date="2020-07" db="EMBL/GenBank/DDBJ databases">
        <title>The High-quality genome of the commercially important snow crab, Chionoecetes opilio.</title>
        <authorList>
            <person name="Jeong J.-H."/>
            <person name="Ryu S."/>
        </authorList>
    </citation>
    <scope>NUCLEOTIDE SEQUENCE</scope>
    <source>
        <strain evidence="7">MADBK_172401_WGS</strain>
        <tissue evidence="7">Digestive gland</tissue>
    </source>
</reference>
<organism evidence="7 8">
    <name type="scientific">Chionoecetes opilio</name>
    <name type="common">Atlantic snow crab</name>
    <name type="synonym">Cancer opilio</name>
    <dbReference type="NCBI Taxonomy" id="41210"/>
    <lineage>
        <taxon>Eukaryota</taxon>
        <taxon>Metazoa</taxon>
        <taxon>Ecdysozoa</taxon>
        <taxon>Arthropoda</taxon>
        <taxon>Crustacea</taxon>
        <taxon>Multicrustacea</taxon>
        <taxon>Malacostraca</taxon>
        <taxon>Eumalacostraca</taxon>
        <taxon>Eucarida</taxon>
        <taxon>Decapoda</taxon>
        <taxon>Pleocyemata</taxon>
        <taxon>Brachyura</taxon>
        <taxon>Eubrachyura</taxon>
        <taxon>Majoidea</taxon>
        <taxon>Majidae</taxon>
        <taxon>Chionoecetes</taxon>
    </lineage>
</organism>
<dbReference type="Proteomes" id="UP000770661">
    <property type="component" value="Unassembled WGS sequence"/>
</dbReference>
<gene>
    <name evidence="7" type="primary">Pnliprp1_1</name>
    <name evidence="7" type="ORF">GWK47_033937</name>
</gene>
<accession>A0A8J5D3T3</accession>
<comment type="subcellular location">
    <subcellularLocation>
        <location evidence="1">Secreted</location>
    </subcellularLocation>
</comment>
<sequence length="342" mass="37869">MGRCEGCQGKARDGRPEHVQAGKKGMQVVKHFYLWTSHNSGNHSAQLLDPGQPDTIANSHFRPHKTFVIIHGFLGWGTEPWILHFKDKLLRTLSSNVISVDWPAGTSWWLPSYYNAVGRVPSVARDLSGLLQCLGGLWGLDLRDVHLIGHSLGAHVAGLAAAPLNTVGRISGLDPAGLDYHNVPPDERLDKSDADYVDVIHTNGCATLNKWLDCYGINENLGHSDFWPNGGQHQPSCGKRKKLIQGEIGCSHEMAYVYYIESLDYSVDQTYYLARACSSWDDYRAGGCACGWETQYMGFSVNVRLNGTFYLKTNVTPPYATKMPHACRGVPQGRGREASSWH</sequence>
<dbReference type="GO" id="GO:0016042">
    <property type="term" value="P:lipid catabolic process"/>
    <property type="evidence" value="ECO:0007669"/>
    <property type="project" value="TreeGrafter"/>
</dbReference>
<proteinExistence type="inferred from homology"/>
<protein>
    <submittedName>
        <fullName evidence="7">Inactive pancreatic lipase-related protein 1</fullName>
    </submittedName>
</protein>
<evidence type="ECO:0000256" key="5">
    <source>
        <dbReference type="SAM" id="MobiDB-lite"/>
    </source>
</evidence>
<dbReference type="AlphaFoldDB" id="A0A8J5D3T3"/>
<dbReference type="GO" id="GO:0005615">
    <property type="term" value="C:extracellular space"/>
    <property type="evidence" value="ECO:0007669"/>
    <property type="project" value="TreeGrafter"/>
</dbReference>
<dbReference type="Pfam" id="PF00151">
    <property type="entry name" value="Lipase"/>
    <property type="match status" value="1"/>
</dbReference>
<dbReference type="OrthoDB" id="199913at2759"/>
<comment type="similarity">
    <text evidence="2 4">Belongs to the AB hydrolase superfamily. Lipase family.</text>
</comment>
<dbReference type="PRINTS" id="PR00821">
    <property type="entry name" value="TAGLIPASE"/>
</dbReference>
<evidence type="ECO:0000313" key="7">
    <source>
        <dbReference type="EMBL" id="KAG0727770.1"/>
    </source>
</evidence>
<dbReference type="PANTHER" id="PTHR11610:SF190">
    <property type="entry name" value="VITELLOGENIN-3-LIKE PROTEIN"/>
    <property type="match status" value="1"/>
</dbReference>
<feature type="domain" description="Lipase" evidence="6">
    <location>
        <begin position="21"/>
        <end position="319"/>
    </location>
</feature>
<name>A0A8J5D3T3_CHIOP</name>
<dbReference type="GO" id="GO:0016298">
    <property type="term" value="F:lipase activity"/>
    <property type="evidence" value="ECO:0007669"/>
    <property type="project" value="InterPro"/>
</dbReference>
<dbReference type="InterPro" id="IPR029058">
    <property type="entry name" value="AB_hydrolase_fold"/>
</dbReference>
<dbReference type="Gene3D" id="3.40.50.1820">
    <property type="entry name" value="alpha/beta hydrolase"/>
    <property type="match status" value="1"/>
</dbReference>
<dbReference type="InterPro" id="IPR033906">
    <property type="entry name" value="Lipase_N"/>
</dbReference>
<dbReference type="EMBL" id="JACEEZ010002990">
    <property type="protein sequence ID" value="KAG0727770.1"/>
    <property type="molecule type" value="Genomic_DNA"/>
</dbReference>
<comment type="caution">
    <text evidence="7">The sequence shown here is derived from an EMBL/GenBank/DDBJ whole genome shotgun (WGS) entry which is preliminary data.</text>
</comment>
<evidence type="ECO:0000313" key="8">
    <source>
        <dbReference type="Proteomes" id="UP000770661"/>
    </source>
</evidence>
<dbReference type="InterPro" id="IPR013818">
    <property type="entry name" value="Lipase"/>
</dbReference>
<feature type="compositionally biased region" description="Basic and acidic residues" evidence="5">
    <location>
        <begin position="10"/>
        <end position="20"/>
    </location>
</feature>
<dbReference type="PANTHER" id="PTHR11610">
    <property type="entry name" value="LIPASE"/>
    <property type="match status" value="1"/>
</dbReference>
<evidence type="ECO:0000256" key="3">
    <source>
        <dbReference type="ARBA" id="ARBA00022525"/>
    </source>
</evidence>
<evidence type="ECO:0000256" key="2">
    <source>
        <dbReference type="ARBA" id="ARBA00010701"/>
    </source>
</evidence>
<dbReference type="InterPro" id="IPR000734">
    <property type="entry name" value="TAG_lipase"/>
</dbReference>
<evidence type="ECO:0000256" key="4">
    <source>
        <dbReference type="RuleBase" id="RU004262"/>
    </source>
</evidence>
<evidence type="ECO:0000256" key="1">
    <source>
        <dbReference type="ARBA" id="ARBA00004613"/>
    </source>
</evidence>
<feature type="region of interest" description="Disordered" evidence="5">
    <location>
        <begin position="1"/>
        <end position="21"/>
    </location>
</feature>
<keyword evidence="8" id="KW-1185">Reference proteome</keyword>
<dbReference type="SUPFAM" id="SSF53474">
    <property type="entry name" value="alpha/beta-Hydrolases"/>
    <property type="match status" value="1"/>
</dbReference>
<dbReference type="CDD" id="cd00707">
    <property type="entry name" value="Pancreat_lipase_like"/>
    <property type="match status" value="1"/>
</dbReference>